<dbReference type="PANTHER" id="PTHR43581">
    <property type="entry name" value="ATP/GTP PHOSPHATASE"/>
    <property type="match status" value="1"/>
</dbReference>
<keyword evidence="4" id="KW-1185">Reference proteome</keyword>
<organism evidence="3 4">
    <name type="scientific">Dialister hominis</name>
    <dbReference type="NCBI Taxonomy" id="2582419"/>
    <lineage>
        <taxon>Bacteria</taxon>
        <taxon>Bacillati</taxon>
        <taxon>Bacillota</taxon>
        <taxon>Negativicutes</taxon>
        <taxon>Veillonellales</taxon>
        <taxon>Veillonellaceae</taxon>
        <taxon>Dialister</taxon>
    </lineage>
</organism>
<feature type="domain" description="Endonuclease GajA/Old nuclease/RecF-like AAA" evidence="1">
    <location>
        <begin position="1"/>
        <end position="44"/>
    </location>
</feature>
<sequence length="550" mass="62209">MFISGMTVENYRTFQNVSFHFDSQVNYIVGDNNIGKSNFLSLLKSATHGYGFKEADFLDSDLPIRVTFDLTTKDEGGNDSIRIELKQSVREIVPRLYNMDTGETLPLEYMRCLFCLDFALSEIPKNMLDDNLAGRTISIFDEYLSYGPEAVEEVERMMKERGFSISLPKDDPHKAALVLFGEIFGAQISGTSYDSTMKLMIAVGVSLLVLMREKRESRAISFENIIMTKNDGTRLLPVIVNIDEPELHLHPYLQRALLAFCRSILNNKESFFLKLVQNLLGVDGLDGQLFVVTHSTDALVNDYQKIIRMYRDEKEMVRAACGSSFHFDSEIEKHLIMHFPEVKEALYSRCTILVEGETEYGSFGYFAKTLGVQFDYHGICLINARGESSISKIAELIRRFHIPAVCLYDRDVMGSRHHSPYVFYTDYICFEMDVVKSCLSHGKRKLLDDVIGDIEEAGDVVSSALIKKAGAKLGVPKGFYPPKKLKNINPRDEKAQEFYYFAWLYGNKGVIIGRALGKRLTENEIPPAFARTIHAAVRFSAGNKGQSGEK</sequence>
<proteinExistence type="predicted"/>
<name>A0A8D4UUJ0_9FIRM</name>
<dbReference type="PANTHER" id="PTHR43581:SF2">
    <property type="entry name" value="EXCINUCLEASE ATPASE SUBUNIT"/>
    <property type="match status" value="1"/>
</dbReference>
<dbReference type="OrthoDB" id="1093370at2"/>
<evidence type="ECO:0000313" key="4">
    <source>
        <dbReference type="Proteomes" id="UP000320585"/>
    </source>
</evidence>
<feature type="domain" description="Endonuclease GajA/Old nuclease/RecF-like AAA" evidence="1">
    <location>
        <begin position="220"/>
        <end position="296"/>
    </location>
</feature>
<feature type="domain" description="OLD protein-like TOPRIM" evidence="2">
    <location>
        <begin position="346"/>
        <end position="411"/>
    </location>
</feature>
<dbReference type="Pfam" id="PF13175">
    <property type="entry name" value="AAA_15"/>
    <property type="match status" value="2"/>
</dbReference>
<dbReference type="SUPFAM" id="SSF52540">
    <property type="entry name" value="P-loop containing nucleoside triphosphate hydrolases"/>
    <property type="match status" value="1"/>
</dbReference>
<protein>
    <recommendedName>
        <fullName evidence="5">ATP-dependent endonuclease</fullName>
    </recommendedName>
</protein>
<dbReference type="RefSeq" id="WP_143332567.1">
    <property type="nucleotide sequence ID" value="NZ_AP019697.1"/>
</dbReference>
<dbReference type="GeneID" id="92716402"/>
<dbReference type="InterPro" id="IPR041685">
    <property type="entry name" value="AAA_GajA/Old/RecF-like"/>
</dbReference>
<dbReference type="Proteomes" id="UP000320585">
    <property type="component" value="Chromosome"/>
</dbReference>
<dbReference type="InterPro" id="IPR051396">
    <property type="entry name" value="Bact_Antivir_Def_Nuclease"/>
</dbReference>
<evidence type="ECO:0000313" key="3">
    <source>
        <dbReference type="EMBL" id="BBK25249.1"/>
    </source>
</evidence>
<dbReference type="EMBL" id="AP019697">
    <property type="protein sequence ID" value="BBK25249.1"/>
    <property type="molecule type" value="Genomic_DNA"/>
</dbReference>
<evidence type="ECO:0000259" key="1">
    <source>
        <dbReference type="Pfam" id="PF13175"/>
    </source>
</evidence>
<dbReference type="InterPro" id="IPR034139">
    <property type="entry name" value="TOPRIM_OLD"/>
</dbReference>
<evidence type="ECO:0000259" key="2">
    <source>
        <dbReference type="Pfam" id="PF20469"/>
    </source>
</evidence>
<dbReference type="Gene3D" id="3.40.50.300">
    <property type="entry name" value="P-loop containing nucleotide triphosphate hydrolases"/>
    <property type="match status" value="1"/>
</dbReference>
<evidence type="ECO:0008006" key="5">
    <source>
        <dbReference type="Google" id="ProtNLM"/>
    </source>
</evidence>
<accession>A0A8D4UUJ0</accession>
<dbReference type="Pfam" id="PF20469">
    <property type="entry name" value="OLD-like_TOPRIM"/>
    <property type="match status" value="1"/>
</dbReference>
<dbReference type="CDD" id="cd01026">
    <property type="entry name" value="TOPRIM_OLD"/>
    <property type="match status" value="1"/>
</dbReference>
<dbReference type="KEGG" id="dho:Dia5BBH33_11840"/>
<dbReference type="InterPro" id="IPR027417">
    <property type="entry name" value="P-loop_NTPase"/>
</dbReference>
<dbReference type="AlphaFoldDB" id="A0A8D4UUJ0"/>
<reference evidence="4" key="1">
    <citation type="submission" date="2019-05" db="EMBL/GenBank/DDBJ databases">
        <title>Complete genome sequencing of Dialister sp. strain 5BBH33.</title>
        <authorList>
            <person name="Sakamoto M."/>
            <person name="Murakami T."/>
            <person name="Mori H."/>
        </authorList>
    </citation>
    <scope>NUCLEOTIDE SEQUENCE [LARGE SCALE GENOMIC DNA]</scope>
    <source>
        <strain evidence="4">5BBH33</strain>
    </source>
</reference>
<gene>
    <name evidence="3" type="ORF">Dia5BBH33_11840</name>
</gene>